<keyword evidence="4" id="KW-0479">Metal-binding</keyword>
<dbReference type="PROSITE" id="PS51918">
    <property type="entry name" value="RADICAL_SAM"/>
    <property type="match status" value="1"/>
</dbReference>
<dbReference type="InterPro" id="IPR006158">
    <property type="entry name" value="Cobalamin-bd"/>
</dbReference>
<dbReference type="GO" id="GO:0003824">
    <property type="term" value="F:catalytic activity"/>
    <property type="evidence" value="ECO:0007669"/>
    <property type="project" value="InterPro"/>
</dbReference>
<dbReference type="InterPro" id="IPR034466">
    <property type="entry name" value="Methyltransferase_Class_B"/>
</dbReference>
<sequence>MKILLIYPYWLEKRTRTEDVTVPPIGIYYIGAVLKENHYDVEILNWSRIHETPEAIEGILREKKPDVIGFSILQANRWGGIDIARIAKQIDPSVKIVFGGVAPTFLWEHFLTHFPEIDFVVIGEGEYTFLNLIQWIQSDEKPPITRIKGIAFRKNGRAVRTEPAEPIHDLDALPVPSKYFSYQHLSLTRGCPGKCRFCGSPKFWGPKIRFHSPEYFVDELERLCQKGINFFYFSDDTFSVNKKWWSKSAKNPREKLDISWVAIS</sequence>
<dbReference type="Gene3D" id="3.80.30.20">
    <property type="entry name" value="tm_1862 like domain"/>
    <property type="match status" value="1"/>
</dbReference>
<keyword evidence="2" id="KW-0808">Transferase</keyword>
<evidence type="ECO:0000256" key="6">
    <source>
        <dbReference type="ARBA" id="ARBA00023014"/>
    </source>
</evidence>
<dbReference type="SFLD" id="SFLDS00029">
    <property type="entry name" value="Radical_SAM"/>
    <property type="match status" value="1"/>
</dbReference>
<feature type="domain" description="Radical SAM core" evidence="8">
    <location>
        <begin position="177"/>
        <end position="264"/>
    </location>
</feature>
<dbReference type="GO" id="GO:0046872">
    <property type="term" value="F:metal ion binding"/>
    <property type="evidence" value="ECO:0007669"/>
    <property type="project" value="UniProtKB-KW"/>
</dbReference>
<dbReference type="SUPFAM" id="SSF52242">
    <property type="entry name" value="Cobalamin (vitamin B12)-binding domain"/>
    <property type="match status" value="1"/>
</dbReference>
<proteinExistence type="predicted"/>
<organism evidence="9">
    <name type="scientific">marine sediment metagenome</name>
    <dbReference type="NCBI Taxonomy" id="412755"/>
    <lineage>
        <taxon>unclassified sequences</taxon>
        <taxon>metagenomes</taxon>
        <taxon>ecological metagenomes</taxon>
    </lineage>
</organism>
<feature type="domain" description="B12-binding" evidence="7">
    <location>
        <begin position="8"/>
        <end position="143"/>
    </location>
</feature>
<feature type="non-terminal residue" evidence="9">
    <location>
        <position position="264"/>
    </location>
</feature>
<dbReference type="PROSITE" id="PS51332">
    <property type="entry name" value="B12_BINDING"/>
    <property type="match status" value="1"/>
</dbReference>
<dbReference type="InterPro" id="IPR036724">
    <property type="entry name" value="Cobalamin-bd_sf"/>
</dbReference>
<evidence type="ECO:0000313" key="9">
    <source>
        <dbReference type="EMBL" id="GAG68484.1"/>
    </source>
</evidence>
<dbReference type="AlphaFoldDB" id="X0ZGQ9"/>
<dbReference type="InterPro" id="IPR058240">
    <property type="entry name" value="rSAM_sf"/>
</dbReference>
<dbReference type="EMBL" id="BART01008085">
    <property type="protein sequence ID" value="GAG68484.1"/>
    <property type="molecule type" value="Genomic_DNA"/>
</dbReference>
<dbReference type="Gene3D" id="3.40.50.280">
    <property type="entry name" value="Cobalamin-binding domain"/>
    <property type="match status" value="1"/>
</dbReference>
<protein>
    <submittedName>
        <fullName evidence="9">Uncharacterized protein</fullName>
    </submittedName>
</protein>
<reference evidence="9" key="1">
    <citation type="journal article" date="2014" name="Front. Microbiol.">
        <title>High frequency of phylogenetically diverse reductive dehalogenase-homologous genes in deep subseafloor sedimentary metagenomes.</title>
        <authorList>
            <person name="Kawai M."/>
            <person name="Futagami T."/>
            <person name="Toyoda A."/>
            <person name="Takaki Y."/>
            <person name="Nishi S."/>
            <person name="Hori S."/>
            <person name="Arai W."/>
            <person name="Tsubouchi T."/>
            <person name="Morono Y."/>
            <person name="Uchiyama I."/>
            <person name="Ito T."/>
            <person name="Fujiyama A."/>
            <person name="Inagaki F."/>
            <person name="Takami H."/>
        </authorList>
    </citation>
    <scope>NUCLEOTIDE SEQUENCE</scope>
    <source>
        <strain evidence="9">Expedition CK06-06</strain>
    </source>
</reference>
<dbReference type="InterPro" id="IPR023404">
    <property type="entry name" value="rSAM_horseshoe"/>
</dbReference>
<gene>
    <name evidence="9" type="ORF">S01H4_18258</name>
</gene>
<dbReference type="SUPFAM" id="SSF102114">
    <property type="entry name" value="Radical SAM enzymes"/>
    <property type="match status" value="1"/>
</dbReference>
<dbReference type="GO" id="GO:0051539">
    <property type="term" value="F:4 iron, 4 sulfur cluster binding"/>
    <property type="evidence" value="ECO:0007669"/>
    <property type="project" value="UniProtKB-KW"/>
</dbReference>
<dbReference type="Pfam" id="PF04055">
    <property type="entry name" value="Radical_SAM"/>
    <property type="match status" value="1"/>
</dbReference>
<evidence type="ECO:0000256" key="4">
    <source>
        <dbReference type="ARBA" id="ARBA00022723"/>
    </source>
</evidence>
<dbReference type="PANTHER" id="PTHR43409">
    <property type="entry name" value="ANAEROBIC MAGNESIUM-PROTOPORPHYRIN IX MONOMETHYL ESTER CYCLASE-RELATED"/>
    <property type="match status" value="1"/>
</dbReference>
<evidence type="ECO:0000256" key="2">
    <source>
        <dbReference type="ARBA" id="ARBA00022679"/>
    </source>
</evidence>
<dbReference type="GO" id="GO:0031419">
    <property type="term" value="F:cobalamin binding"/>
    <property type="evidence" value="ECO:0007669"/>
    <property type="project" value="InterPro"/>
</dbReference>
<evidence type="ECO:0000256" key="1">
    <source>
        <dbReference type="ARBA" id="ARBA00001966"/>
    </source>
</evidence>
<comment type="caution">
    <text evidence="9">The sequence shown here is derived from an EMBL/GenBank/DDBJ whole genome shotgun (WGS) entry which is preliminary data.</text>
</comment>
<dbReference type="SFLD" id="SFLDG01082">
    <property type="entry name" value="B12-binding_domain_containing"/>
    <property type="match status" value="1"/>
</dbReference>
<evidence type="ECO:0000256" key="3">
    <source>
        <dbReference type="ARBA" id="ARBA00022691"/>
    </source>
</evidence>
<keyword evidence="3" id="KW-0949">S-adenosyl-L-methionine</keyword>
<dbReference type="PANTHER" id="PTHR43409:SF7">
    <property type="entry name" value="BLL1977 PROTEIN"/>
    <property type="match status" value="1"/>
</dbReference>
<evidence type="ECO:0000259" key="7">
    <source>
        <dbReference type="PROSITE" id="PS51332"/>
    </source>
</evidence>
<keyword evidence="6" id="KW-0411">Iron-sulfur</keyword>
<keyword evidence="5" id="KW-0408">Iron</keyword>
<evidence type="ECO:0000259" key="8">
    <source>
        <dbReference type="PROSITE" id="PS51918"/>
    </source>
</evidence>
<dbReference type="CDD" id="cd02068">
    <property type="entry name" value="radical_SAM_B12_BD"/>
    <property type="match status" value="1"/>
</dbReference>
<comment type="cofactor">
    <cofactor evidence="1">
        <name>[4Fe-4S] cluster</name>
        <dbReference type="ChEBI" id="CHEBI:49883"/>
    </cofactor>
</comment>
<dbReference type="InterPro" id="IPR007197">
    <property type="entry name" value="rSAM"/>
</dbReference>
<name>X0ZGQ9_9ZZZZ</name>
<dbReference type="InterPro" id="IPR051198">
    <property type="entry name" value="BchE-like"/>
</dbReference>
<dbReference type="Pfam" id="PF02310">
    <property type="entry name" value="B12-binding"/>
    <property type="match status" value="1"/>
</dbReference>
<evidence type="ECO:0000256" key="5">
    <source>
        <dbReference type="ARBA" id="ARBA00023004"/>
    </source>
</evidence>
<accession>X0ZGQ9</accession>
<dbReference type="SFLD" id="SFLDG01123">
    <property type="entry name" value="methyltransferase_(Class_B)"/>
    <property type="match status" value="1"/>
</dbReference>